<dbReference type="InterPro" id="IPR036375">
    <property type="entry name" value="Hemopexin-like_dom_sf"/>
</dbReference>
<name>A0A7D4Q3M0_9SPHI</name>
<evidence type="ECO:0000313" key="2">
    <source>
        <dbReference type="Proteomes" id="UP000505355"/>
    </source>
</evidence>
<protein>
    <submittedName>
        <fullName evidence="1">Uncharacterized protein</fullName>
    </submittedName>
</protein>
<proteinExistence type="predicted"/>
<dbReference type="KEGG" id="mmab:HQ865_21825"/>
<gene>
    <name evidence="1" type="ORF">HQ865_21825</name>
</gene>
<organism evidence="1 2">
    <name type="scientific">Mucilaginibacter mali</name>
    <dbReference type="NCBI Taxonomy" id="2740462"/>
    <lineage>
        <taxon>Bacteria</taxon>
        <taxon>Pseudomonadati</taxon>
        <taxon>Bacteroidota</taxon>
        <taxon>Sphingobacteriia</taxon>
        <taxon>Sphingobacteriales</taxon>
        <taxon>Sphingobacteriaceae</taxon>
        <taxon>Mucilaginibacter</taxon>
    </lineage>
</organism>
<dbReference type="SUPFAM" id="SSF50923">
    <property type="entry name" value="Hemopexin-like domain"/>
    <property type="match status" value="1"/>
</dbReference>
<evidence type="ECO:0000313" key="1">
    <source>
        <dbReference type="EMBL" id="QKJ32286.1"/>
    </source>
</evidence>
<dbReference type="InterPro" id="IPR045398">
    <property type="entry name" value="DUF6515"/>
</dbReference>
<accession>A0A7D4Q3M0</accession>
<dbReference type="EMBL" id="CP054139">
    <property type="protein sequence ID" value="QKJ32286.1"/>
    <property type="molecule type" value="Genomic_DNA"/>
</dbReference>
<keyword evidence="2" id="KW-1185">Reference proteome</keyword>
<dbReference type="Proteomes" id="UP000505355">
    <property type="component" value="Chromosome"/>
</dbReference>
<reference evidence="1 2" key="1">
    <citation type="submission" date="2020-05" db="EMBL/GenBank/DDBJ databases">
        <title>Mucilaginibacter mali sp. nov.</title>
        <authorList>
            <person name="Kim H.S."/>
            <person name="Lee K.C."/>
            <person name="Suh M.K."/>
            <person name="Kim J.-S."/>
            <person name="Han K.-I."/>
            <person name="Eom M.K."/>
            <person name="Shin Y.K."/>
            <person name="Lee J.-S."/>
        </authorList>
    </citation>
    <scope>NUCLEOTIDE SEQUENCE [LARGE SCALE GENOMIC DNA]</scope>
    <source>
        <strain evidence="1 2">G2-14</strain>
    </source>
</reference>
<dbReference type="Pfam" id="PF20125">
    <property type="entry name" value="DUF6515"/>
    <property type="match status" value="1"/>
</dbReference>
<dbReference type="RefSeq" id="WP_173416937.1">
    <property type="nucleotide sequence ID" value="NZ_CP054139.1"/>
</dbReference>
<sequence length="233" mass="25769">MKRAYKSISGILLAGCLILILSIPASAQRGRGGFRGGVHIGGGIGFARPRMSFGVGFYRPYYAYPRVGFYINTLPYGYYPFYWGPDQYYYYGGTFYRPYNNGYEIAAPPVGAAVPQIPGNAHPIMIDGQQYYEINGVYYKEGVDDKGKKVYIVSGKDGVLNTDNAQQQADQYMPKVGDVVSQLPDGCRKVTLNGKAYYVSADDIYYEEVVGANKSVTYRIASVPENEAPPVKQ</sequence>
<dbReference type="AlphaFoldDB" id="A0A7D4Q3M0"/>